<feature type="compositionally biased region" description="Basic and acidic residues" evidence="1">
    <location>
        <begin position="23"/>
        <end position="41"/>
    </location>
</feature>
<evidence type="ECO:0000313" key="3">
    <source>
        <dbReference type="Proteomes" id="UP000324222"/>
    </source>
</evidence>
<feature type="region of interest" description="Disordered" evidence="1">
    <location>
        <begin position="57"/>
        <end position="96"/>
    </location>
</feature>
<dbReference type="Proteomes" id="UP000324222">
    <property type="component" value="Unassembled WGS sequence"/>
</dbReference>
<feature type="region of interest" description="Disordered" evidence="1">
    <location>
        <begin position="1"/>
        <end position="42"/>
    </location>
</feature>
<protein>
    <submittedName>
        <fullName evidence="2">Uncharacterized protein</fullName>
    </submittedName>
</protein>
<evidence type="ECO:0000256" key="1">
    <source>
        <dbReference type="SAM" id="MobiDB-lite"/>
    </source>
</evidence>
<accession>A0A5B7J058</accession>
<dbReference type="EMBL" id="VSRR010076159">
    <property type="protein sequence ID" value="MPC87959.1"/>
    <property type="molecule type" value="Genomic_DNA"/>
</dbReference>
<feature type="compositionally biased region" description="Low complexity" evidence="1">
    <location>
        <begin position="9"/>
        <end position="19"/>
    </location>
</feature>
<comment type="caution">
    <text evidence="2">The sequence shown here is derived from an EMBL/GenBank/DDBJ whole genome shotgun (WGS) entry which is preliminary data.</text>
</comment>
<reference evidence="2 3" key="1">
    <citation type="submission" date="2019-05" db="EMBL/GenBank/DDBJ databases">
        <title>Another draft genome of Portunus trituberculatus and its Hox gene families provides insights of decapod evolution.</title>
        <authorList>
            <person name="Jeong J.-H."/>
            <person name="Song I."/>
            <person name="Kim S."/>
            <person name="Choi T."/>
            <person name="Kim D."/>
            <person name="Ryu S."/>
            <person name="Kim W."/>
        </authorList>
    </citation>
    <scope>NUCLEOTIDE SEQUENCE [LARGE SCALE GENOMIC DNA]</scope>
    <source>
        <tissue evidence="2">Muscle</tissue>
    </source>
</reference>
<name>A0A5B7J058_PORTR</name>
<proteinExistence type="predicted"/>
<sequence length="96" mass="10098">MSTFLIIVTSTSSSSSSSSRKQHPQDDRLSSVEAEHSRSFDEQLPFTSACPCDSWLESSATAPGSPVSPRQRCERDTGAVGNGQQLGGVLPPLSSG</sequence>
<gene>
    <name evidence="2" type="ORF">E2C01_082843</name>
</gene>
<keyword evidence="3" id="KW-1185">Reference proteome</keyword>
<dbReference type="AlphaFoldDB" id="A0A5B7J058"/>
<organism evidence="2 3">
    <name type="scientific">Portunus trituberculatus</name>
    <name type="common">Swimming crab</name>
    <name type="synonym">Neptunus trituberculatus</name>
    <dbReference type="NCBI Taxonomy" id="210409"/>
    <lineage>
        <taxon>Eukaryota</taxon>
        <taxon>Metazoa</taxon>
        <taxon>Ecdysozoa</taxon>
        <taxon>Arthropoda</taxon>
        <taxon>Crustacea</taxon>
        <taxon>Multicrustacea</taxon>
        <taxon>Malacostraca</taxon>
        <taxon>Eumalacostraca</taxon>
        <taxon>Eucarida</taxon>
        <taxon>Decapoda</taxon>
        <taxon>Pleocyemata</taxon>
        <taxon>Brachyura</taxon>
        <taxon>Eubrachyura</taxon>
        <taxon>Portunoidea</taxon>
        <taxon>Portunidae</taxon>
        <taxon>Portuninae</taxon>
        <taxon>Portunus</taxon>
    </lineage>
</organism>
<evidence type="ECO:0000313" key="2">
    <source>
        <dbReference type="EMBL" id="MPC87959.1"/>
    </source>
</evidence>